<sequence length="206" mass="22537">MKTIVVIGGTGAQGSAIVEHISATNEFKILTLTRNTTSKYAQELTSLPNEAAQRSDYAFMNTDGFNLGEQAETYWGIRLFELSIKAGVKHFIYSGLDYNGRKAGYDPSLYVGHYEGKARVQGDDGVFRLKIPIGQGAVPFIHLGDFARYVPWILSNPKESNGMTLQIATAHVSGPELARAFAAATGHKAEYVDIPAKDWVEAMFNT</sequence>
<name>A0A0D2JDH4_9EURO</name>
<keyword evidence="5" id="KW-1185">Reference proteome</keyword>
<accession>A0A0D2JDH4</accession>
<dbReference type="SUPFAM" id="SSF51735">
    <property type="entry name" value="NAD(P)-binding Rossmann-fold domains"/>
    <property type="match status" value="1"/>
</dbReference>
<dbReference type="Proteomes" id="UP000053617">
    <property type="component" value="Unassembled WGS sequence"/>
</dbReference>
<dbReference type="InterPro" id="IPR008030">
    <property type="entry name" value="NmrA-like"/>
</dbReference>
<dbReference type="GeneID" id="25289954"/>
<evidence type="ECO:0000256" key="1">
    <source>
        <dbReference type="ARBA" id="ARBA00006328"/>
    </source>
</evidence>
<dbReference type="Gene3D" id="3.90.25.10">
    <property type="entry name" value="UDP-galactose 4-epimerase, domain 1"/>
    <property type="match status" value="1"/>
</dbReference>
<dbReference type="PANTHER" id="PTHR42748">
    <property type="entry name" value="NITROGEN METABOLITE REPRESSION PROTEIN NMRA FAMILY MEMBER"/>
    <property type="match status" value="1"/>
</dbReference>
<organism evidence="4 5">
    <name type="scientific">Rhinocladiella mackenziei CBS 650.93</name>
    <dbReference type="NCBI Taxonomy" id="1442369"/>
    <lineage>
        <taxon>Eukaryota</taxon>
        <taxon>Fungi</taxon>
        <taxon>Dikarya</taxon>
        <taxon>Ascomycota</taxon>
        <taxon>Pezizomycotina</taxon>
        <taxon>Eurotiomycetes</taxon>
        <taxon>Chaetothyriomycetidae</taxon>
        <taxon>Chaetothyriales</taxon>
        <taxon>Herpotrichiellaceae</taxon>
        <taxon>Rhinocladiella</taxon>
    </lineage>
</organism>
<proteinExistence type="inferred from homology"/>
<dbReference type="OrthoDB" id="300709at2759"/>
<evidence type="ECO:0000313" key="4">
    <source>
        <dbReference type="EMBL" id="KIX07230.1"/>
    </source>
</evidence>
<dbReference type="Gene3D" id="3.40.50.720">
    <property type="entry name" value="NAD(P)-binding Rossmann-like Domain"/>
    <property type="match status" value="2"/>
</dbReference>
<protein>
    <recommendedName>
        <fullName evidence="3">NmrA-like domain-containing protein</fullName>
    </recommendedName>
</protein>
<dbReference type="GO" id="GO:0005634">
    <property type="term" value="C:nucleus"/>
    <property type="evidence" value="ECO:0007669"/>
    <property type="project" value="TreeGrafter"/>
</dbReference>
<dbReference type="VEuPathDB" id="FungiDB:Z518_01883"/>
<dbReference type="PANTHER" id="PTHR42748:SF14">
    <property type="entry name" value="SNOAL-LIKE DOMAIN-CONTAINING PROTEIN"/>
    <property type="match status" value="1"/>
</dbReference>
<keyword evidence="2" id="KW-0521">NADP</keyword>
<dbReference type="RefSeq" id="XP_013274366.1">
    <property type="nucleotide sequence ID" value="XM_013418912.1"/>
</dbReference>
<gene>
    <name evidence="4" type="ORF">Z518_01883</name>
</gene>
<evidence type="ECO:0000256" key="2">
    <source>
        <dbReference type="ARBA" id="ARBA00022857"/>
    </source>
</evidence>
<dbReference type="Pfam" id="PF05368">
    <property type="entry name" value="NmrA"/>
    <property type="match status" value="1"/>
</dbReference>
<dbReference type="EMBL" id="KN847476">
    <property type="protein sequence ID" value="KIX07230.1"/>
    <property type="molecule type" value="Genomic_DNA"/>
</dbReference>
<evidence type="ECO:0000259" key="3">
    <source>
        <dbReference type="Pfam" id="PF05368"/>
    </source>
</evidence>
<dbReference type="InterPro" id="IPR036291">
    <property type="entry name" value="NAD(P)-bd_dom_sf"/>
</dbReference>
<dbReference type="AlphaFoldDB" id="A0A0D2JDH4"/>
<feature type="domain" description="NmrA-like" evidence="3">
    <location>
        <begin position="2"/>
        <end position="121"/>
    </location>
</feature>
<reference evidence="4 5" key="1">
    <citation type="submission" date="2015-01" db="EMBL/GenBank/DDBJ databases">
        <title>The Genome Sequence of Rhinocladiella mackenzie CBS 650.93.</title>
        <authorList>
            <consortium name="The Broad Institute Genomics Platform"/>
            <person name="Cuomo C."/>
            <person name="de Hoog S."/>
            <person name="Gorbushina A."/>
            <person name="Stielow B."/>
            <person name="Teixiera M."/>
            <person name="Abouelleil A."/>
            <person name="Chapman S.B."/>
            <person name="Priest M."/>
            <person name="Young S.K."/>
            <person name="Wortman J."/>
            <person name="Nusbaum C."/>
            <person name="Birren B."/>
        </authorList>
    </citation>
    <scope>NUCLEOTIDE SEQUENCE [LARGE SCALE GENOMIC DNA]</scope>
    <source>
        <strain evidence="4 5">CBS 650.93</strain>
    </source>
</reference>
<dbReference type="InterPro" id="IPR051164">
    <property type="entry name" value="NmrA-like_oxidored"/>
</dbReference>
<evidence type="ECO:0000313" key="5">
    <source>
        <dbReference type="Proteomes" id="UP000053617"/>
    </source>
</evidence>
<dbReference type="STRING" id="1442369.A0A0D2JDH4"/>
<dbReference type="HOGENOM" id="CLU_007383_8_0_1"/>
<comment type="similarity">
    <text evidence="1">Belongs to the NmrA-type oxidoreductase family.</text>
</comment>